<dbReference type="EMBL" id="JABVCQ010000012">
    <property type="protein sequence ID" value="MBB1126023.1"/>
    <property type="molecule type" value="Genomic_DNA"/>
</dbReference>
<gene>
    <name evidence="1" type="ORF">HUK38_07235</name>
</gene>
<accession>A0A839H9Y7</accession>
<dbReference type="AlphaFoldDB" id="A0A839H9Y7"/>
<sequence length="215" mass="24119">MGWNSNENDLETLKTHAQKALAKTLTEEVRKAAKGKIDVLTIGIDLIANDESERHAELVAVCELASGYVFWTGKSYPTGAQERHLIQVVDLKTHLLKIAGEQVFVLGCHDLNMFSPRGRANQKTKGRRWQRCEETITLAKQFQPTIVLQHPHSTDSPNIWRTAWAGLIQELPDVKAWASGIAYHHWDDQQEPRGSLDEVLIATQGGMQTVDFIVS</sequence>
<dbReference type="RefSeq" id="WP_182583646.1">
    <property type="nucleotide sequence ID" value="NZ_JABVCQ010000012.1"/>
</dbReference>
<evidence type="ECO:0000313" key="1">
    <source>
        <dbReference type="EMBL" id="MBB1126023.1"/>
    </source>
</evidence>
<comment type="caution">
    <text evidence="1">The sequence shown here is derived from an EMBL/GenBank/DDBJ whole genome shotgun (WGS) entry which is preliminary data.</text>
</comment>
<protein>
    <submittedName>
        <fullName evidence="1">Uncharacterized protein</fullName>
    </submittedName>
</protein>
<organism evidence="1 2">
    <name type="scientific">Thiospirillum jenense</name>
    <dbReference type="NCBI Taxonomy" id="1653858"/>
    <lineage>
        <taxon>Bacteria</taxon>
        <taxon>Pseudomonadati</taxon>
        <taxon>Pseudomonadota</taxon>
        <taxon>Gammaproteobacteria</taxon>
        <taxon>Chromatiales</taxon>
        <taxon>Chromatiaceae</taxon>
        <taxon>Thiospirillum</taxon>
    </lineage>
</organism>
<keyword evidence="2" id="KW-1185">Reference proteome</keyword>
<reference evidence="1 2" key="1">
    <citation type="journal article" date="2020" name="Arch. Microbiol.">
        <title>The genome sequence of the giant phototrophic gammaproteobacterium Thiospirillum jenense gives insight into its physiological properties and phylogenetic relationships.</title>
        <authorList>
            <person name="Imhoff J.F."/>
            <person name="Meyer T.E."/>
            <person name="Kyndt J.A."/>
        </authorList>
    </citation>
    <scope>NUCLEOTIDE SEQUENCE [LARGE SCALE GENOMIC DNA]</scope>
    <source>
        <strain evidence="1 2">DSM 216</strain>
    </source>
</reference>
<evidence type="ECO:0000313" key="2">
    <source>
        <dbReference type="Proteomes" id="UP000548632"/>
    </source>
</evidence>
<dbReference type="Proteomes" id="UP000548632">
    <property type="component" value="Unassembled WGS sequence"/>
</dbReference>
<name>A0A839H9Y7_9GAMM</name>
<proteinExistence type="predicted"/>